<dbReference type="Pfam" id="PF00023">
    <property type="entry name" value="Ank"/>
    <property type="match status" value="1"/>
</dbReference>
<dbReference type="InterPro" id="IPR002110">
    <property type="entry name" value="Ankyrin_rpt"/>
</dbReference>
<evidence type="ECO:0000256" key="2">
    <source>
        <dbReference type="ARBA" id="ARBA00023043"/>
    </source>
</evidence>
<keyword evidence="4" id="KW-1185">Reference proteome</keyword>
<dbReference type="PANTHER" id="PTHR24198:SF165">
    <property type="entry name" value="ANKYRIN REPEAT-CONTAINING PROTEIN-RELATED"/>
    <property type="match status" value="1"/>
</dbReference>
<dbReference type="SMART" id="SM00248">
    <property type="entry name" value="ANK"/>
    <property type="match status" value="4"/>
</dbReference>
<dbReference type="SUPFAM" id="SSF48403">
    <property type="entry name" value="Ankyrin repeat"/>
    <property type="match status" value="1"/>
</dbReference>
<evidence type="ECO:0000256" key="1">
    <source>
        <dbReference type="ARBA" id="ARBA00022737"/>
    </source>
</evidence>
<dbReference type="OrthoDB" id="19174at2759"/>
<accession>A0A8B6BRE4</accession>
<organism evidence="3 4">
    <name type="scientific">Mytilus galloprovincialis</name>
    <name type="common">Mediterranean mussel</name>
    <dbReference type="NCBI Taxonomy" id="29158"/>
    <lineage>
        <taxon>Eukaryota</taxon>
        <taxon>Metazoa</taxon>
        <taxon>Spiralia</taxon>
        <taxon>Lophotrochozoa</taxon>
        <taxon>Mollusca</taxon>
        <taxon>Bivalvia</taxon>
        <taxon>Autobranchia</taxon>
        <taxon>Pteriomorphia</taxon>
        <taxon>Mytilida</taxon>
        <taxon>Mytiloidea</taxon>
        <taxon>Mytilidae</taxon>
        <taxon>Mytilinae</taxon>
        <taxon>Mytilus</taxon>
    </lineage>
</organism>
<dbReference type="PANTHER" id="PTHR24198">
    <property type="entry name" value="ANKYRIN REPEAT AND PROTEIN KINASE DOMAIN-CONTAINING PROTEIN"/>
    <property type="match status" value="1"/>
</dbReference>
<dbReference type="EMBL" id="UYJE01000597">
    <property type="protein sequence ID" value="VDH94488.1"/>
    <property type="molecule type" value="Genomic_DNA"/>
</dbReference>
<dbReference type="Gene3D" id="1.25.40.20">
    <property type="entry name" value="Ankyrin repeat-containing domain"/>
    <property type="match status" value="1"/>
</dbReference>
<keyword evidence="1" id="KW-0677">Repeat</keyword>
<dbReference type="Proteomes" id="UP000596742">
    <property type="component" value="Unassembled WGS sequence"/>
</dbReference>
<keyword evidence="2" id="KW-0040">ANK repeat</keyword>
<proteinExistence type="predicted"/>
<dbReference type="InterPro" id="IPR036770">
    <property type="entry name" value="Ankyrin_rpt-contain_sf"/>
</dbReference>
<sequence>MLDKGANPNLTPSGKDSPLLLAIQNRLDSVLEVLLQNGADICHIGENESTSFEYCLDIGLNNYMRVLIKNGLPLNKPSSSGQYPLELLIDRCPDRSLILLMLSNGANPNIVTVGESILTATVELKLYDTCIALIDAGADINQKDKGGFTAFDVFTSQLEEKFQRLHIQ</sequence>
<comment type="caution">
    <text evidence="3">The sequence shown here is derived from an EMBL/GenBank/DDBJ whole genome shotgun (WGS) entry which is preliminary data.</text>
</comment>
<evidence type="ECO:0000313" key="4">
    <source>
        <dbReference type="Proteomes" id="UP000596742"/>
    </source>
</evidence>
<protein>
    <submittedName>
        <fullName evidence="3">Uncharacterized protein</fullName>
    </submittedName>
</protein>
<reference evidence="3" key="1">
    <citation type="submission" date="2018-11" db="EMBL/GenBank/DDBJ databases">
        <authorList>
            <person name="Alioto T."/>
            <person name="Alioto T."/>
        </authorList>
    </citation>
    <scope>NUCLEOTIDE SEQUENCE</scope>
</reference>
<feature type="non-terminal residue" evidence="3">
    <location>
        <position position="168"/>
    </location>
</feature>
<evidence type="ECO:0000313" key="3">
    <source>
        <dbReference type="EMBL" id="VDH94488.1"/>
    </source>
</evidence>
<gene>
    <name evidence="3" type="ORF">MGAL_10B044047</name>
</gene>
<dbReference type="AlphaFoldDB" id="A0A8B6BRE4"/>
<name>A0A8B6BRE4_MYTGA</name>